<dbReference type="Pfam" id="PF07855">
    <property type="entry name" value="ATG101"/>
    <property type="match status" value="1"/>
</dbReference>
<dbReference type="GO" id="GO:0019901">
    <property type="term" value="F:protein kinase binding"/>
    <property type="evidence" value="ECO:0007669"/>
    <property type="project" value="TreeGrafter"/>
</dbReference>
<reference evidence="4" key="3">
    <citation type="journal article" date="2017" name="Nature">
        <title>Genome sequence of the progenitor of the wheat D genome Aegilops tauschii.</title>
        <authorList>
            <person name="Luo M.C."/>
            <person name="Gu Y.Q."/>
            <person name="Puiu D."/>
            <person name="Wang H."/>
            <person name="Twardziok S.O."/>
            <person name="Deal K.R."/>
            <person name="Huo N."/>
            <person name="Zhu T."/>
            <person name="Wang L."/>
            <person name="Wang Y."/>
            <person name="McGuire P.E."/>
            <person name="Liu S."/>
            <person name="Long H."/>
            <person name="Ramasamy R.K."/>
            <person name="Rodriguez J.C."/>
            <person name="Van S.L."/>
            <person name="Yuan L."/>
            <person name="Wang Z."/>
            <person name="Xia Z."/>
            <person name="Xiao L."/>
            <person name="Anderson O.D."/>
            <person name="Ouyang S."/>
            <person name="Liang Y."/>
            <person name="Zimin A.V."/>
            <person name="Pertea G."/>
            <person name="Qi P."/>
            <person name="Bennetzen J.L."/>
            <person name="Dai X."/>
            <person name="Dawson M.W."/>
            <person name="Muller H.G."/>
            <person name="Kugler K."/>
            <person name="Rivarola-Duarte L."/>
            <person name="Spannagl M."/>
            <person name="Mayer K.F.X."/>
            <person name="Lu F.H."/>
            <person name="Bevan M.W."/>
            <person name="Leroy P."/>
            <person name="Li P."/>
            <person name="You F.M."/>
            <person name="Sun Q."/>
            <person name="Liu Z."/>
            <person name="Lyons E."/>
            <person name="Wicker T."/>
            <person name="Salzberg S.L."/>
            <person name="Devos K.M."/>
            <person name="Dvorak J."/>
        </authorList>
    </citation>
    <scope>NUCLEOTIDE SEQUENCE [LARGE SCALE GENOMIC DNA]</scope>
    <source>
        <strain evidence="4">cv. AL8/78</strain>
    </source>
</reference>
<dbReference type="PANTHER" id="PTHR13292:SF0">
    <property type="entry name" value="AUTOPHAGY-RELATED PROTEIN 101"/>
    <property type="match status" value="1"/>
</dbReference>
<evidence type="ECO:0000256" key="2">
    <source>
        <dbReference type="ARBA" id="ARBA00018874"/>
    </source>
</evidence>
<sequence length="143" mass="16738">LALRAEERRRQEPASCFSRSRISGLLSRLWGFPARRTRGERIESARPPARPRRSAAMNCETCHLNELELEPLEIKDVLRCILHTIFFHRTLTLVRPKDVDCDLFEITYVQCGLAELEKEVDEKINQFIAWAEKHPNRKSQVVR</sequence>
<proteinExistence type="inferred from homology"/>
<dbReference type="EnsemblPlants" id="AET2Gv21143300.2">
    <property type="protein sequence ID" value="AET2Gv21143300.2"/>
    <property type="gene ID" value="AET2Gv21143300"/>
</dbReference>
<organism evidence="4 5">
    <name type="scientific">Aegilops tauschii subsp. strangulata</name>
    <name type="common">Goatgrass</name>
    <dbReference type="NCBI Taxonomy" id="200361"/>
    <lineage>
        <taxon>Eukaryota</taxon>
        <taxon>Viridiplantae</taxon>
        <taxon>Streptophyta</taxon>
        <taxon>Embryophyta</taxon>
        <taxon>Tracheophyta</taxon>
        <taxon>Spermatophyta</taxon>
        <taxon>Magnoliopsida</taxon>
        <taxon>Liliopsida</taxon>
        <taxon>Poales</taxon>
        <taxon>Poaceae</taxon>
        <taxon>BOP clade</taxon>
        <taxon>Pooideae</taxon>
        <taxon>Triticodae</taxon>
        <taxon>Triticeae</taxon>
        <taxon>Triticinae</taxon>
        <taxon>Aegilops</taxon>
    </lineage>
</organism>
<evidence type="ECO:0000256" key="1">
    <source>
        <dbReference type="ARBA" id="ARBA00007130"/>
    </source>
</evidence>
<dbReference type="GO" id="GO:1990316">
    <property type="term" value="C:Atg1/ULK1 kinase complex"/>
    <property type="evidence" value="ECO:0007669"/>
    <property type="project" value="TreeGrafter"/>
</dbReference>
<dbReference type="Proteomes" id="UP000015105">
    <property type="component" value="Chromosome 2D"/>
</dbReference>
<keyword evidence="3" id="KW-0072">Autophagy</keyword>
<reference evidence="5" key="2">
    <citation type="journal article" date="2017" name="Nat. Plants">
        <title>The Aegilops tauschii genome reveals multiple impacts of transposons.</title>
        <authorList>
            <person name="Zhao G."/>
            <person name="Zou C."/>
            <person name="Li K."/>
            <person name="Wang K."/>
            <person name="Li T."/>
            <person name="Gao L."/>
            <person name="Zhang X."/>
            <person name="Wang H."/>
            <person name="Yang Z."/>
            <person name="Liu X."/>
            <person name="Jiang W."/>
            <person name="Mao L."/>
            <person name="Kong X."/>
            <person name="Jiao Y."/>
            <person name="Jia J."/>
        </authorList>
    </citation>
    <scope>NUCLEOTIDE SEQUENCE [LARGE SCALE GENOMIC DNA]</scope>
    <source>
        <strain evidence="5">cv. AL8/78</strain>
    </source>
</reference>
<keyword evidence="5" id="KW-1185">Reference proteome</keyword>
<reference evidence="4" key="4">
    <citation type="submission" date="2019-03" db="UniProtKB">
        <authorList>
            <consortium name="EnsemblPlants"/>
        </authorList>
    </citation>
    <scope>IDENTIFICATION</scope>
</reference>
<dbReference type="InterPro" id="IPR012445">
    <property type="entry name" value="ATG101"/>
</dbReference>
<reference evidence="4" key="5">
    <citation type="journal article" date="2021" name="G3 (Bethesda)">
        <title>Aegilops tauschii genome assembly Aet v5.0 features greater sequence contiguity and improved annotation.</title>
        <authorList>
            <person name="Wang L."/>
            <person name="Zhu T."/>
            <person name="Rodriguez J.C."/>
            <person name="Deal K.R."/>
            <person name="Dubcovsky J."/>
            <person name="McGuire P.E."/>
            <person name="Lux T."/>
            <person name="Spannagl M."/>
            <person name="Mayer K.F.X."/>
            <person name="Baldrich P."/>
            <person name="Meyers B.C."/>
            <person name="Huo N."/>
            <person name="Gu Y.Q."/>
            <person name="Zhou H."/>
            <person name="Devos K.M."/>
            <person name="Bennetzen J.L."/>
            <person name="Unver T."/>
            <person name="Budak H."/>
            <person name="Gulick P.J."/>
            <person name="Galiba G."/>
            <person name="Kalapos B."/>
            <person name="Nelson D.R."/>
            <person name="Li P."/>
            <person name="You F.M."/>
            <person name="Luo M.C."/>
            <person name="Dvorak J."/>
        </authorList>
    </citation>
    <scope>NUCLEOTIDE SEQUENCE [LARGE SCALE GENOMIC DNA]</scope>
    <source>
        <strain evidence="4">cv. AL8/78</strain>
    </source>
</reference>
<dbReference type="AlphaFoldDB" id="A0A453D8W5"/>
<accession>A0A453D8W5</accession>
<evidence type="ECO:0000256" key="3">
    <source>
        <dbReference type="ARBA" id="ARBA00023006"/>
    </source>
</evidence>
<reference evidence="5" key="1">
    <citation type="journal article" date="2014" name="Science">
        <title>Ancient hybridizations among the ancestral genomes of bread wheat.</title>
        <authorList>
            <consortium name="International Wheat Genome Sequencing Consortium,"/>
            <person name="Marcussen T."/>
            <person name="Sandve S.R."/>
            <person name="Heier L."/>
            <person name="Spannagl M."/>
            <person name="Pfeifer M."/>
            <person name="Jakobsen K.S."/>
            <person name="Wulff B.B."/>
            <person name="Steuernagel B."/>
            <person name="Mayer K.F."/>
            <person name="Olsen O.A."/>
        </authorList>
    </citation>
    <scope>NUCLEOTIDE SEQUENCE [LARGE SCALE GENOMIC DNA]</scope>
    <source>
        <strain evidence="5">cv. AL8/78</strain>
    </source>
</reference>
<protein>
    <recommendedName>
        <fullName evidence="2">Autophagy-related protein 101</fullName>
    </recommendedName>
</protein>
<comment type="similarity">
    <text evidence="1">Belongs to the ATG101 family.</text>
</comment>
<evidence type="ECO:0000313" key="4">
    <source>
        <dbReference type="EnsemblPlants" id="AET2Gv21143300.2"/>
    </source>
</evidence>
<dbReference type="Gramene" id="AET2Gv21143300.2">
    <property type="protein sequence ID" value="AET2Gv21143300.2"/>
    <property type="gene ID" value="AET2Gv21143300"/>
</dbReference>
<evidence type="ECO:0000313" key="5">
    <source>
        <dbReference type="Proteomes" id="UP000015105"/>
    </source>
</evidence>
<dbReference type="PANTHER" id="PTHR13292">
    <property type="entry name" value="AUTOPHAGY-RELATED PROTEIN 101"/>
    <property type="match status" value="1"/>
</dbReference>
<name>A0A453D8W5_AEGTS</name>
<dbReference type="GO" id="GO:0000407">
    <property type="term" value="C:phagophore assembly site"/>
    <property type="evidence" value="ECO:0007669"/>
    <property type="project" value="TreeGrafter"/>
</dbReference>
<dbReference type="GO" id="GO:0000045">
    <property type="term" value="P:autophagosome assembly"/>
    <property type="evidence" value="ECO:0007669"/>
    <property type="project" value="TreeGrafter"/>
</dbReference>